<evidence type="ECO:0000313" key="1">
    <source>
        <dbReference type="EMBL" id="KON72586.1"/>
    </source>
</evidence>
<dbReference type="Proteomes" id="UP000037387">
    <property type="component" value="Unassembled WGS sequence"/>
</dbReference>
<proteinExistence type="predicted"/>
<evidence type="ECO:0000313" key="2">
    <source>
        <dbReference type="Proteomes" id="UP000037387"/>
    </source>
</evidence>
<sequence length="308" mass="33540">MTHPGTCAAHDWTATTTHADEAPTFACTSCGTSTTGCRDCARPLDGTVLPICVRCLEGARGLLDDIATYLAEMTDVAKVAVGLRAVRYDLTGTPSAANAARLPHGLDAAYREDVPVSGPGSIRTRGGALDLLEAWVDDWAERCGDDEGAWDTLAYLRSKTLWAALNHPAWHDYLSELRTTRAVVRRLAGLAPEREPAPCVHCGGTIVRDWTTWEGLSDVARCTGCGTTWGSRVHLALTERWHVRALPAERPDALVTAEQARAIWPNLKRNTLNQWISRRLLEPVDRDERGRPRFILADVAARVGASVA</sequence>
<name>A0A0M0F5W8_CELCE</name>
<dbReference type="EMBL" id="ATNL01000011">
    <property type="protein sequence ID" value="KON72586.1"/>
    <property type="molecule type" value="Genomic_DNA"/>
</dbReference>
<dbReference type="RefSeq" id="WP_053371103.1">
    <property type="nucleotide sequence ID" value="NZ_KQ435292.1"/>
</dbReference>
<reference evidence="1 2" key="1">
    <citation type="journal article" date="2015" name="Sci. Rep.">
        <title>Functional and structural properties of a novel cellulosome-like multienzyme complex: efficient glycoside hydrolysis of water-insoluble 7-xylosyl-10-deacetylpaclitaxel.</title>
        <authorList>
            <person name="Dou T.Y."/>
            <person name="Luan H.W."/>
            <person name="Ge G.B."/>
            <person name="Dong M.M."/>
            <person name="Zou H.F."/>
            <person name="He Y.Q."/>
            <person name="Cui P."/>
            <person name="Wang J.Y."/>
            <person name="Hao D.C."/>
            <person name="Yang S.L."/>
            <person name="Yang L."/>
        </authorList>
    </citation>
    <scope>NUCLEOTIDE SEQUENCE [LARGE SCALE GENOMIC DNA]</scope>
    <source>
        <strain evidence="1 2">F16</strain>
    </source>
</reference>
<comment type="caution">
    <text evidence="1">The sequence shown here is derived from an EMBL/GenBank/DDBJ whole genome shotgun (WGS) entry which is preliminary data.</text>
</comment>
<protein>
    <submittedName>
        <fullName evidence="1">Uncharacterized protein</fullName>
    </submittedName>
</protein>
<dbReference type="AlphaFoldDB" id="A0A0M0F5W8"/>
<keyword evidence="2" id="KW-1185">Reference proteome</keyword>
<accession>A0A0M0F5W8</accession>
<organism evidence="1 2">
    <name type="scientific">Cellulosimicrobium cellulans F16</name>
    <dbReference type="NCBI Taxonomy" id="1350482"/>
    <lineage>
        <taxon>Bacteria</taxon>
        <taxon>Bacillati</taxon>
        <taxon>Actinomycetota</taxon>
        <taxon>Actinomycetes</taxon>
        <taxon>Micrococcales</taxon>
        <taxon>Promicromonosporaceae</taxon>
        <taxon>Cellulosimicrobium</taxon>
    </lineage>
</organism>
<gene>
    <name evidence="1" type="ORF">M768_13850</name>
</gene>